<dbReference type="Pfam" id="PF00650">
    <property type="entry name" value="CRAL_TRIO"/>
    <property type="match status" value="1"/>
</dbReference>
<protein>
    <submittedName>
        <fullName evidence="3">CRAL/TRIO domain containing protein</fullName>
    </submittedName>
</protein>
<dbReference type="SUPFAM" id="SSF52087">
    <property type="entry name" value="CRAL/TRIO domain"/>
    <property type="match status" value="1"/>
</dbReference>
<accession>A0A9P3PKW7</accession>
<dbReference type="InterPro" id="IPR036865">
    <property type="entry name" value="CRAL-TRIO_dom_sf"/>
</dbReference>
<dbReference type="AlphaFoldDB" id="A0A9P3PKW7"/>
<dbReference type="InterPro" id="IPR052432">
    <property type="entry name" value="PITP/CRAL-TRIO"/>
</dbReference>
<evidence type="ECO:0000313" key="4">
    <source>
        <dbReference type="Proteomes" id="UP001063166"/>
    </source>
</evidence>
<reference evidence="3" key="1">
    <citation type="submission" date="2022-07" db="EMBL/GenBank/DDBJ databases">
        <title>The genome of Lyophyllum shimeji provides insight into the initial evolution of ectomycorrhizal fungal genome.</title>
        <authorList>
            <person name="Kobayashi Y."/>
            <person name="Shibata T."/>
            <person name="Hirakawa H."/>
            <person name="Shigenobu S."/>
            <person name="Nishiyama T."/>
            <person name="Yamada A."/>
            <person name="Hasebe M."/>
            <person name="Kawaguchi M."/>
        </authorList>
    </citation>
    <scope>NUCLEOTIDE SEQUENCE</scope>
    <source>
        <strain evidence="3">AT787</strain>
    </source>
</reference>
<keyword evidence="1" id="KW-1133">Transmembrane helix</keyword>
<dbReference type="EMBL" id="BRPK01000004">
    <property type="protein sequence ID" value="GLB37805.1"/>
    <property type="molecule type" value="Genomic_DNA"/>
</dbReference>
<keyword evidence="1" id="KW-0812">Transmembrane</keyword>
<feature type="transmembrane region" description="Helical" evidence="1">
    <location>
        <begin position="191"/>
        <end position="209"/>
    </location>
</feature>
<sequence>MAGSPVLQYTVLLDLQGFSVKNFDVELLTWLMREIIPRFPGMLAGVFMLNYSWVHSGMWSVAKRVLPESALSRVFFPSDEELVRFFTPSSLPEDYGGVLPPLKLLDDPLRTQETPLESIFVENGRIEETDPPSASHRPASTSLSPTSLINPFYGYPATSSSGSLSLPHGRRRKRDLARTLTLLFWMRWRKTLVIGLLLAICAIALKLWTRGRSGRSLRSFLGQKWLLPSNLGKTSI</sequence>
<dbReference type="Proteomes" id="UP001063166">
    <property type="component" value="Unassembled WGS sequence"/>
</dbReference>
<dbReference type="CDD" id="cd00170">
    <property type="entry name" value="SEC14"/>
    <property type="match status" value="1"/>
</dbReference>
<organism evidence="3 4">
    <name type="scientific">Lyophyllum shimeji</name>
    <name type="common">Hon-shimeji</name>
    <name type="synonym">Tricholoma shimeji</name>
    <dbReference type="NCBI Taxonomy" id="47721"/>
    <lineage>
        <taxon>Eukaryota</taxon>
        <taxon>Fungi</taxon>
        <taxon>Dikarya</taxon>
        <taxon>Basidiomycota</taxon>
        <taxon>Agaricomycotina</taxon>
        <taxon>Agaricomycetes</taxon>
        <taxon>Agaricomycetidae</taxon>
        <taxon>Agaricales</taxon>
        <taxon>Tricholomatineae</taxon>
        <taxon>Lyophyllaceae</taxon>
        <taxon>Lyophyllum</taxon>
    </lineage>
</organism>
<evidence type="ECO:0000259" key="2">
    <source>
        <dbReference type="PROSITE" id="PS50191"/>
    </source>
</evidence>
<keyword evidence="4" id="KW-1185">Reference proteome</keyword>
<dbReference type="PROSITE" id="PS50191">
    <property type="entry name" value="CRAL_TRIO"/>
    <property type="match status" value="1"/>
</dbReference>
<keyword evidence="1" id="KW-0472">Membrane</keyword>
<evidence type="ECO:0000256" key="1">
    <source>
        <dbReference type="SAM" id="Phobius"/>
    </source>
</evidence>
<comment type="caution">
    <text evidence="3">The sequence shown here is derived from an EMBL/GenBank/DDBJ whole genome shotgun (WGS) entry which is preliminary data.</text>
</comment>
<proteinExistence type="predicted"/>
<feature type="domain" description="CRAL-TRIO" evidence="2">
    <location>
        <begin position="1"/>
        <end position="103"/>
    </location>
</feature>
<name>A0A9P3PKW7_LYOSH</name>
<dbReference type="PANTHER" id="PTHR46590:SF4">
    <property type="entry name" value="CRAL-TRIO DOMAIN-CONTAINING PROTEIN"/>
    <property type="match status" value="1"/>
</dbReference>
<gene>
    <name evidence="3" type="ORF">LshimejAT787_0408560</name>
</gene>
<dbReference type="Gene3D" id="3.40.525.10">
    <property type="entry name" value="CRAL-TRIO lipid binding domain"/>
    <property type="match status" value="1"/>
</dbReference>
<evidence type="ECO:0000313" key="3">
    <source>
        <dbReference type="EMBL" id="GLB37805.1"/>
    </source>
</evidence>
<dbReference type="PANTHER" id="PTHR46590">
    <property type="entry name" value="PHOSPHATIDYLINOSITOL TRANSFER PROTEIN CSR1-RELATED"/>
    <property type="match status" value="1"/>
</dbReference>
<dbReference type="InterPro" id="IPR001251">
    <property type="entry name" value="CRAL-TRIO_dom"/>
</dbReference>
<dbReference type="OrthoDB" id="75724at2759"/>